<accession>A0A2L2YWG7</accession>
<reference evidence="1" key="1">
    <citation type="journal article" date="2016" name="Mol. Ecol. Resour.">
        <title>Evaluation of the impact of RNA preservation methods of spiders for de novo transcriptome assembly.</title>
        <authorList>
            <person name="Kono N."/>
            <person name="Nakamura H."/>
            <person name="Ito Y."/>
            <person name="Tomita M."/>
            <person name="Arakawa K."/>
        </authorList>
    </citation>
    <scope>NUCLEOTIDE SEQUENCE</scope>
    <source>
        <tissue evidence="1">Whole body</tissue>
    </source>
</reference>
<sequence length="91" mass="10269">MQTAAGDSDEEKVFVKRKKRSSIFFKKKPDKNKIKEGKKAPHQYIICSGSLGVCDVCQKPFNKKTALKCENCLVVVHDSSCKDQVIDCNKF</sequence>
<protein>
    <submittedName>
        <fullName evidence="1">A-kinase anchor protein 13</fullName>
    </submittedName>
</protein>
<dbReference type="GO" id="GO:0016301">
    <property type="term" value="F:kinase activity"/>
    <property type="evidence" value="ECO:0007669"/>
    <property type="project" value="UniProtKB-KW"/>
</dbReference>
<dbReference type="OrthoDB" id="28045at2759"/>
<dbReference type="SUPFAM" id="SSF57889">
    <property type="entry name" value="Cysteine-rich domain"/>
    <property type="match status" value="1"/>
</dbReference>
<proteinExistence type="evidence at transcript level"/>
<organism evidence="1">
    <name type="scientific">Parasteatoda tepidariorum</name>
    <name type="common">Common house spider</name>
    <name type="synonym">Achaearanea tepidariorum</name>
    <dbReference type="NCBI Taxonomy" id="114398"/>
    <lineage>
        <taxon>Eukaryota</taxon>
        <taxon>Metazoa</taxon>
        <taxon>Ecdysozoa</taxon>
        <taxon>Arthropoda</taxon>
        <taxon>Chelicerata</taxon>
        <taxon>Arachnida</taxon>
        <taxon>Araneae</taxon>
        <taxon>Araneomorphae</taxon>
        <taxon>Entelegynae</taxon>
        <taxon>Araneoidea</taxon>
        <taxon>Theridiidae</taxon>
        <taxon>Parasteatoda</taxon>
    </lineage>
</organism>
<dbReference type="InterPro" id="IPR046349">
    <property type="entry name" value="C1-like_sf"/>
</dbReference>
<dbReference type="AlphaFoldDB" id="A0A2L2YWG7"/>
<dbReference type="CDD" id="cd20815">
    <property type="entry name" value="C1_p190RhoGEF-like"/>
    <property type="match status" value="1"/>
</dbReference>
<keyword evidence="1" id="KW-0418">Kinase</keyword>
<keyword evidence="1" id="KW-0808">Transferase</keyword>
<dbReference type="EMBL" id="IAAA01065534">
    <property type="protein sequence ID" value="LAA12488.1"/>
    <property type="molecule type" value="mRNA"/>
</dbReference>
<name>A0A2L2YWG7_PARTP</name>
<evidence type="ECO:0000313" key="1">
    <source>
        <dbReference type="EMBL" id="LAA12488.1"/>
    </source>
</evidence>